<evidence type="ECO:0000313" key="3">
    <source>
        <dbReference type="EMBL" id="RNB50460.1"/>
    </source>
</evidence>
<dbReference type="Proteomes" id="UP000275048">
    <property type="component" value="Unassembled WGS sequence"/>
</dbReference>
<feature type="compositionally biased region" description="Basic and acidic residues" evidence="1">
    <location>
        <begin position="1"/>
        <end position="13"/>
    </location>
</feature>
<reference evidence="3 4" key="1">
    <citation type="submission" date="2018-10" db="EMBL/GenBank/DDBJ databases">
        <title>Isolation, diversity and antibacterial activity of antinobacteria from the wheat rhizosphere soil.</title>
        <authorList>
            <person name="Sun T."/>
        </authorList>
    </citation>
    <scope>NUCLEOTIDE SEQUENCE [LARGE SCALE GENOMIC DNA]</scope>
    <source>
        <strain evidence="3 4">SJ-23</strain>
    </source>
</reference>
<comment type="caution">
    <text evidence="3">The sequence shown here is derived from an EMBL/GenBank/DDBJ whole genome shotgun (WGS) entry which is preliminary data.</text>
</comment>
<dbReference type="OrthoDB" id="5244221at2"/>
<dbReference type="EMBL" id="RHHB01000008">
    <property type="protein sequence ID" value="RNB50460.1"/>
    <property type="molecule type" value="Genomic_DNA"/>
</dbReference>
<dbReference type="RefSeq" id="WP_122936348.1">
    <property type="nucleotide sequence ID" value="NZ_JBHSNT010000056.1"/>
</dbReference>
<keyword evidence="4" id="KW-1185">Reference proteome</keyword>
<dbReference type="AlphaFoldDB" id="A0A3M8AH31"/>
<evidence type="ECO:0000256" key="1">
    <source>
        <dbReference type="SAM" id="MobiDB-lite"/>
    </source>
</evidence>
<evidence type="ECO:0000313" key="4">
    <source>
        <dbReference type="Proteomes" id="UP000275048"/>
    </source>
</evidence>
<dbReference type="InterPro" id="IPR016566">
    <property type="entry name" value="UCP010219"/>
</dbReference>
<name>A0A3M8AH31_9MICO</name>
<feature type="transmembrane region" description="Helical" evidence="2">
    <location>
        <begin position="239"/>
        <end position="261"/>
    </location>
</feature>
<organism evidence="3 4">
    <name type="scientific">Agromyces tardus</name>
    <dbReference type="NCBI Taxonomy" id="2583849"/>
    <lineage>
        <taxon>Bacteria</taxon>
        <taxon>Bacillati</taxon>
        <taxon>Actinomycetota</taxon>
        <taxon>Actinomycetes</taxon>
        <taxon>Micrococcales</taxon>
        <taxon>Microbacteriaceae</taxon>
        <taxon>Agromyces</taxon>
    </lineage>
</organism>
<dbReference type="Pfam" id="PF11361">
    <property type="entry name" value="DUF3159"/>
    <property type="match status" value="1"/>
</dbReference>
<feature type="transmembrane region" description="Helical" evidence="2">
    <location>
        <begin position="103"/>
        <end position="124"/>
    </location>
</feature>
<feature type="transmembrane region" description="Helical" evidence="2">
    <location>
        <begin position="209"/>
        <end position="227"/>
    </location>
</feature>
<keyword evidence="2" id="KW-0472">Membrane</keyword>
<feature type="transmembrane region" description="Helical" evidence="2">
    <location>
        <begin position="168"/>
        <end position="188"/>
    </location>
</feature>
<accession>A0A3M8AH31</accession>
<protein>
    <submittedName>
        <fullName evidence="3">DUF3159 domain-containing protein</fullName>
    </submittedName>
</protein>
<feature type="region of interest" description="Disordered" evidence="1">
    <location>
        <begin position="1"/>
        <end position="43"/>
    </location>
</feature>
<feature type="compositionally biased region" description="Low complexity" evidence="1">
    <location>
        <begin position="14"/>
        <end position="25"/>
    </location>
</feature>
<gene>
    <name evidence="3" type="ORF">EDM22_07005</name>
</gene>
<feature type="transmembrane region" description="Helical" evidence="2">
    <location>
        <begin position="73"/>
        <end position="97"/>
    </location>
</feature>
<evidence type="ECO:0000256" key="2">
    <source>
        <dbReference type="SAM" id="Phobius"/>
    </source>
</evidence>
<feature type="transmembrane region" description="Helical" evidence="2">
    <location>
        <begin position="131"/>
        <end position="148"/>
    </location>
</feature>
<sequence>MSDAEPRDAERDPVVPGDPDAVDLPASGEAAGSEPHSEAPDQAADLGRQLAAAAERAGLGSLARDEALSGRDLLAALGGIRGLAEAIVPGVVFLLVYTFTRELVWALVASLGLAVVFTVVRLAARSQPTQAIAGLIGVAASAALALWTGRAEDNYVLGFYTNAAYGTAMLVSLLVGWPLIGLVVGFLMGDGTAWKRDRRKYRAMQLLTLIWLGLFVARLAVQLPFYFAGNVEALGATRLLMGVPLYALALVFSWLLVRAVYPAAERRRE</sequence>
<keyword evidence="2" id="KW-1133">Transmembrane helix</keyword>
<proteinExistence type="predicted"/>
<keyword evidence="2" id="KW-0812">Transmembrane</keyword>